<comment type="caution">
    <text evidence="1">The sequence shown here is derived from an EMBL/GenBank/DDBJ whole genome shotgun (WGS) entry which is preliminary data.</text>
</comment>
<dbReference type="Proteomes" id="UP000824120">
    <property type="component" value="Chromosome 2"/>
</dbReference>
<reference evidence="1 2" key="1">
    <citation type="submission" date="2020-09" db="EMBL/GenBank/DDBJ databases">
        <title>De no assembly of potato wild relative species, Solanum commersonii.</title>
        <authorList>
            <person name="Cho K."/>
        </authorList>
    </citation>
    <scope>NUCLEOTIDE SEQUENCE [LARGE SCALE GENOMIC DNA]</scope>
    <source>
        <strain evidence="1">LZ3.2</strain>
        <tissue evidence="1">Leaf</tissue>
    </source>
</reference>
<protein>
    <submittedName>
        <fullName evidence="1">Uncharacterized protein</fullName>
    </submittedName>
</protein>
<sequence>MMTSHIVLVWDGRNKMASGVLCVKKVLPRLKNMDFLQEHSLWKRHSLLPLKIETSSIVVKLPLESFDRIPERIFVCFSQQKLDRSVHIFIENPNYLKFLTEDDPAETKLGMLFISSSRQAEDPSWPETSTPTCSLWLSRAKRRGFISADTGGVNEKLEVLRQIIETKVFRLSKTKTKYFACNFDDVTLEAKVEVRNNSQIIPKTKRGNFKYLGSIIIGDRND</sequence>
<accession>A0A9J6ALM8</accession>
<dbReference type="EMBL" id="JACXVP010000002">
    <property type="protein sequence ID" value="KAG5625534.1"/>
    <property type="molecule type" value="Genomic_DNA"/>
</dbReference>
<name>A0A9J6ALM8_SOLCO</name>
<dbReference type="AlphaFoldDB" id="A0A9J6ALM8"/>
<proteinExistence type="predicted"/>
<evidence type="ECO:0000313" key="2">
    <source>
        <dbReference type="Proteomes" id="UP000824120"/>
    </source>
</evidence>
<gene>
    <name evidence="1" type="ORF">H5410_010752</name>
</gene>
<keyword evidence="2" id="KW-1185">Reference proteome</keyword>
<organism evidence="1 2">
    <name type="scientific">Solanum commersonii</name>
    <name type="common">Commerson's wild potato</name>
    <name type="synonym">Commerson's nightshade</name>
    <dbReference type="NCBI Taxonomy" id="4109"/>
    <lineage>
        <taxon>Eukaryota</taxon>
        <taxon>Viridiplantae</taxon>
        <taxon>Streptophyta</taxon>
        <taxon>Embryophyta</taxon>
        <taxon>Tracheophyta</taxon>
        <taxon>Spermatophyta</taxon>
        <taxon>Magnoliopsida</taxon>
        <taxon>eudicotyledons</taxon>
        <taxon>Gunneridae</taxon>
        <taxon>Pentapetalae</taxon>
        <taxon>asterids</taxon>
        <taxon>lamiids</taxon>
        <taxon>Solanales</taxon>
        <taxon>Solanaceae</taxon>
        <taxon>Solanoideae</taxon>
        <taxon>Solaneae</taxon>
        <taxon>Solanum</taxon>
    </lineage>
</organism>
<evidence type="ECO:0000313" key="1">
    <source>
        <dbReference type="EMBL" id="KAG5625534.1"/>
    </source>
</evidence>